<organism evidence="3 4">
    <name type="scientific">Rhodoblastus sphagnicola</name>
    <dbReference type="NCBI Taxonomy" id="333368"/>
    <lineage>
        <taxon>Bacteria</taxon>
        <taxon>Pseudomonadati</taxon>
        <taxon>Pseudomonadota</taxon>
        <taxon>Alphaproteobacteria</taxon>
        <taxon>Hyphomicrobiales</taxon>
        <taxon>Rhodoblastaceae</taxon>
        <taxon>Rhodoblastus</taxon>
    </lineage>
</organism>
<dbReference type="AlphaFoldDB" id="A0A2S6N4D8"/>
<proteinExistence type="predicted"/>
<name>A0A2S6N4D8_9HYPH</name>
<dbReference type="OrthoDB" id="7507421at2"/>
<keyword evidence="4" id="KW-1185">Reference proteome</keyword>
<reference evidence="3 4" key="1">
    <citation type="journal article" date="2018" name="Arch. Microbiol.">
        <title>New insights into the metabolic potential of the phototrophic purple bacterium Rhodopila globiformis DSM 161(T) from its draft genome sequence and evidence for a vanadium-dependent nitrogenase.</title>
        <authorList>
            <person name="Imhoff J.F."/>
            <person name="Rahn T."/>
            <person name="Kunzel S."/>
            <person name="Neulinger S.C."/>
        </authorList>
    </citation>
    <scope>NUCLEOTIDE SEQUENCE [LARGE SCALE GENOMIC DNA]</scope>
    <source>
        <strain evidence="3 4">DSM 16996</strain>
    </source>
</reference>
<keyword evidence="2" id="KW-0472">Membrane</keyword>
<sequence length="177" mass="19684">MSAPADDHGVHIDGTILSMAKLRAEHRENATPMQSLVETMVKALRRPRVVGEISALIVGWVAFNLALAALGFHMIDPPPFAWLEGAVSMVALYMAVLILVSREREDLLSRHREMLLLELAILSEEKIAKVIQLLEESRRDNPLIHDRRDADAESMGRAADTRRVLDAITEKPPPEPA</sequence>
<evidence type="ECO:0000256" key="1">
    <source>
        <dbReference type="SAM" id="MobiDB-lite"/>
    </source>
</evidence>
<evidence type="ECO:0000313" key="4">
    <source>
        <dbReference type="Proteomes" id="UP000239089"/>
    </source>
</evidence>
<keyword evidence="2" id="KW-1133">Transmembrane helix</keyword>
<protein>
    <recommendedName>
        <fullName evidence="5">DUF1003 domain-containing protein</fullName>
    </recommendedName>
</protein>
<evidence type="ECO:0000313" key="3">
    <source>
        <dbReference type="EMBL" id="PPQ29472.1"/>
    </source>
</evidence>
<feature type="compositionally biased region" description="Basic and acidic residues" evidence="1">
    <location>
        <begin position="159"/>
        <end position="177"/>
    </location>
</feature>
<comment type="caution">
    <text evidence="3">The sequence shown here is derived from an EMBL/GenBank/DDBJ whole genome shotgun (WGS) entry which is preliminary data.</text>
</comment>
<dbReference type="Proteomes" id="UP000239089">
    <property type="component" value="Unassembled WGS sequence"/>
</dbReference>
<evidence type="ECO:0000256" key="2">
    <source>
        <dbReference type="SAM" id="Phobius"/>
    </source>
</evidence>
<dbReference type="RefSeq" id="WP_104508729.1">
    <property type="nucleotide sequence ID" value="NZ_JACIGC010000025.1"/>
</dbReference>
<feature type="transmembrane region" description="Helical" evidence="2">
    <location>
        <begin position="49"/>
        <end position="75"/>
    </location>
</feature>
<feature type="transmembrane region" description="Helical" evidence="2">
    <location>
        <begin position="81"/>
        <end position="100"/>
    </location>
</feature>
<gene>
    <name evidence="3" type="ORF">CCR94_15315</name>
</gene>
<feature type="region of interest" description="Disordered" evidence="1">
    <location>
        <begin position="144"/>
        <end position="177"/>
    </location>
</feature>
<dbReference type="EMBL" id="NHSJ01000092">
    <property type="protein sequence ID" value="PPQ29472.1"/>
    <property type="molecule type" value="Genomic_DNA"/>
</dbReference>
<accession>A0A2S6N4D8</accession>
<dbReference type="Pfam" id="PF06210">
    <property type="entry name" value="DUF1003"/>
    <property type="match status" value="1"/>
</dbReference>
<evidence type="ECO:0008006" key="5">
    <source>
        <dbReference type="Google" id="ProtNLM"/>
    </source>
</evidence>
<keyword evidence="2" id="KW-0812">Transmembrane</keyword>
<dbReference type="InterPro" id="IPR010406">
    <property type="entry name" value="DUF1003"/>
</dbReference>